<dbReference type="Proteomes" id="UP001443914">
    <property type="component" value="Unassembled WGS sequence"/>
</dbReference>
<dbReference type="EMBL" id="JBDFQZ010000002">
    <property type="protein sequence ID" value="KAK9747831.1"/>
    <property type="molecule type" value="Genomic_DNA"/>
</dbReference>
<organism evidence="1 2">
    <name type="scientific">Saponaria officinalis</name>
    <name type="common">Common soapwort</name>
    <name type="synonym">Lychnis saponaria</name>
    <dbReference type="NCBI Taxonomy" id="3572"/>
    <lineage>
        <taxon>Eukaryota</taxon>
        <taxon>Viridiplantae</taxon>
        <taxon>Streptophyta</taxon>
        <taxon>Embryophyta</taxon>
        <taxon>Tracheophyta</taxon>
        <taxon>Spermatophyta</taxon>
        <taxon>Magnoliopsida</taxon>
        <taxon>eudicotyledons</taxon>
        <taxon>Gunneridae</taxon>
        <taxon>Pentapetalae</taxon>
        <taxon>Caryophyllales</taxon>
        <taxon>Caryophyllaceae</taxon>
        <taxon>Caryophylleae</taxon>
        <taxon>Saponaria</taxon>
    </lineage>
</organism>
<comment type="caution">
    <text evidence="1">The sequence shown here is derived from an EMBL/GenBank/DDBJ whole genome shotgun (WGS) entry which is preliminary data.</text>
</comment>
<gene>
    <name evidence="1" type="ORF">RND81_02G017200</name>
</gene>
<accession>A0AAW1MQX9</accession>
<dbReference type="AlphaFoldDB" id="A0AAW1MQX9"/>
<name>A0AAW1MQX9_SAPOF</name>
<protein>
    <submittedName>
        <fullName evidence="1">Uncharacterized protein</fullName>
    </submittedName>
</protein>
<evidence type="ECO:0000313" key="1">
    <source>
        <dbReference type="EMBL" id="KAK9747831.1"/>
    </source>
</evidence>
<evidence type="ECO:0000313" key="2">
    <source>
        <dbReference type="Proteomes" id="UP001443914"/>
    </source>
</evidence>
<reference evidence="1" key="1">
    <citation type="submission" date="2024-03" db="EMBL/GenBank/DDBJ databases">
        <title>WGS assembly of Saponaria officinalis var. Norfolk2.</title>
        <authorList>
            <person name="Jenkins J."/>
            <person name="Shu S."/>
            <person name="Grimwood J."/>
            <person name="Barry K."/>
            <person name="Goodstein D."/>
            <person name="Schmutz J."/>
            <person name="Leebens-Mack J."/>
            <person name="Osbourn A."/>
        </authorList>
    </citation>
    <scope>NUCLEOTIDE SEQUENCE [LARGE SCALE GENOMIC DNA]</scope>
    <source>
        <strain evidence="1">JIC</strain>
    </source>
</reference>
<sequence>MSDLNPIPYNLRPRSKVTISTSNLNEQEKAPREQIIDQLPFSEIEDSGVKLSTLKDEEERKKYITAYLDAKGIVRGPRIRVSDEERARSREKRRLRLAETGLSYLNQSSNSVLFL</sequence>
<keyword evidence="2" id="KW-1185">Reference proteome</keyword>
<proteinExistence type="predicted"/>